<dbReference type="Proteomes" id="UP000575083">
    <property type="component" value="Unassembled WGS sequence"/>
</dbReference>
<dbReference type="Gene3D" id="3.40.50.1820">
    <property type="entry name" value="alpha/beta hydrolase"/>
    <property type="match status" value="1"/>
</dbReference>
<organism evidence="17 18">
    <name type="scientific">Acidovorax soli</name>
    <dbReference type="NCBI Taxonomy" id="592050"/>
    <lineage>
        <taxon>Bacteria</taxon>
        <taxon>Pseudomonadati</taxon>
        <taxon>Pseudomonadota</taxon>
        <taxon>Betaproteobacteria</taxon>
        <taxon>Burkholderiales</taxon>
        <taxon>Comamonadaceae</taxon>
        <taxon>Acidovorax</taxon>
    </lineage>
</organism>
<evidence type="ECO:0000256" key="2">
    <source>
        <dbReference type="ARBA" id="ARBA00010790"/>
    </source>
</evidence>
<dbReference type="InterPro" id="IPR018946">
    <property type="entry name" value="PhoD-like_MPP"/>
</dbReference>
<dbReference type="InterPro" id="IPR029058">
    <property type="entry name" value="AB_hydrolase_fold"/>
</dbReference>
<dbReference type="InterPro" id="IPR052542">
    <property type="entry name" value="Cholesterol_Oxidase"/>
</dbReference>
<comment type="similarity">
    <text evidence="2">Belongs to the GMC oxidoreductase family.</text>
</comment>
<dbReference type="InterPro" id="IPR017896">
    <property type="entry name" value="4Fe4S_Fe-S-bd"/>
</dbReference>
<evidence type="ECO:0000256" key="14">
    <source>
        <dbReference type="ARBA" id="ARBA00049744"/>
    </source>
</evidence>
<dbReference type="Gene3D" id="3.50.50.60">
    <property type="entry name" value="FAD/NAD(P)-binding domain"/>
    <property type="match status" value="3"/>
</dbReference>
<keyword evidence="9" id="KW-0753">Steroid metabolism</keyword>
<dbReference type="InterPro" id="IPR036188">
    <property type="entry name" value="FAD/NAD-bd_sf"/>
</dbReference>
<protein>
    <recommendedName>
        <fullName evidence="14">Cholesterol oxidase</fullName>
        <ecNumber evidence="13">1.1.3.6</ecNumber>
        <ecNumber evidence="11">5.3.3.1</ecNumber>
    </recommendedName>
    <alternativeName>
        <fullName evidence="15">Cholesterol isomerase</fullName>
    </alternativeName>
</protein>
<dbReference type="SUPFAM" id="SSF51905">
    <property type="entry name" value="FAD/NAD(P)-binding domain"/>
    <property type="match status" value="1"/>
</dbReference>
<evidence type="ECO:0000256" key="11">
    <source>
        <dbReference type="ARBA" id="ARBA00038856"/>
    </source>
</evidence>
<evidence type="ECO:0000256" key="13">
    <source>
        <dbReference type="ARBA" id="ARBA00049723"/>
    </source>
</evidence>
<dbReference type="Pfam" id="PF00732">
    <property type="entry name" value="GMC_oxred_N"/>
    <property type="match status" value="1"/>
</dbReference>
<keyword evidence="10" id="KW-0413">Isomerase</keyword>
<keyword evidence="5" id="KW-0274">FAD</keyword>
<comment type="caution">
    <text evidence="17">The sequence shown here is derived from an EMBL/GenBank/DDBJ whole genome shotgun (WGS) entry which is preliminary data.</text>
</comment>
<dbReference type="Pfam" id="PF05199">
    <property type="entry name" value="GMC_oxred_C"/>
    <property type="match status" value="1"/>
</dbReference>
<proteinExistence type="inferred from homology"/>
<feature type="domain" description="4Fe-4S ferredoxin-type" evidence="16">
    <location>
        <begin position="199"/>
        <end position="229"/>
    </location>
</feature>
<evidence type="ECO:0000256" key="1">
    <source>
        <dbReference type="ARBA" id="ARBA00001974"/>
    </source>
</evidence>
<dbReference type="PROSITE" id="PS51379">
    <property type="entry name" value="4FE4S_FER_2"/>
    <property type="match status" value="1"/>
</dbReference>
<dbReference type="Gene3D" id="3.60.21.70">
    <property type="entry name" value="PhoD-like phosphatase"/>
    <property type="match status" value="1"/>
</dbReference>
<evidence type="ECO:0000256" key="7">
    <source>
        <dbReference type="ARBA" id="ARBA00023098"/>
    </source>
</evidence>
<evidence type="ECO:0000256" key="6">
    <source>
        <dbReference type="ARBA" id="ARBA00023002"/>
    </source>
</evidence>
<evidence type="ECO:0000256" key="5">
    <source>
        <dbReference type="ARBA" id="ARBA00022827"/>
    </source>
</evidence>
<dbReference type="InterPro" id="IPR029052">
    <property type="entry name" value="Metallo-depent_PP-like"/>
</dbReference>
<dbReference type="RefSeq" id="WP_184855874.1">
    <property type="nucleotide sequence ID" value="NZ_JACHLK010000002.1"/>
</dbReference>
<dbReference type="SUPFAM" id="SSF53474">
    <property type="entry name" value="alpha/beta-Hydrolases"/>
    <property type="match status" value="1"/>
</dbReference>
<dbReference type="SUPFAM" id="SSF56300">
    <property type="entry name" value="Metallo-dependent phosphatases"/>
    <property type="match status" value="1"/>
</dbReference>
<keyword evidence="7" id="KW-0443">Lipid metabolism</keyword>
<evidence type="ECO:0000256" key="8">
    <source>
        <dbReference type="ARBA" id="ARBA00023166"/>
    </source>
</evidence>
<name>A0A7X0U8F6_9BURK</name>
<reference evidence="17 18" key="1">
    <citation type="submission" date="2020-08" db="EMBL/GenBank/DDBJ databases">
        <title>Functional genomics of gut bacteria from endangered species of beetles.</title>
        <authorList>
            <person name="Carlos-Shanley C."/>
        </authorList>
    </citation>
    <scope>NUCLEOTIDE SEQUENCE [LARGE SCALE GENOMIC DNA]</scope>
    <source>
        <strain evidence="17 18">S00198</strain>
    </source>
</reference>
<dbReference type="EMBL" id="JACHLK010000002">
    <property type="protein sequence ID" value="MBB6558435.1"/>
    <property type="molecule type" value="Genomic_DNA"/>
</dbReference>
<keyword evidence="6 17" id="KW-0560">Oxidoreductase</keyword>
<dbReference type="InterPro" id="IPR000172">
    <property type="entry name" value="GMC_OxRdtase_N"/>
</dbReference>
<evidence type="ECO:0000256" key="4">
    <source>
        <dbReference type="ARBA" id="ARBA00022630"/>
    </source>
</evidence>
<dbReference type="GO" id="GO:0050660">
    <property type="term" value="F:flavin adenine dinucleotide binding"/>
    <property type="evidence" value="ECO:0007669"/>
    <property type="project" value="InterPro"/>
</dbReference>
<dbReference type="EC" id="5.3.3.1" evidence="11"/>
<keyword evidence="4" id="KW-0285">Flavoprotein</keyword>
<dbReference type="PANTHER" id="PTHR47470">
    <property type="entry name" value="CHOLESTEROL OXIDASE"/>
    <property type="match status" value="1"/>
</dbReference>
<evidence type="ECO:0000259" key="16">
    <source>
        <dbReference type="PROSITE" id="PS51379"/>
    </source>
</evidence>
<keyword evidence="8" id="KW-1207">Sterol metabolism</keyword>
<gene>
    <name evidence="17" type="ORF">HNP48_001099</name>
</gene>
<comment type="cofactor">
    <cofactor evidence="1">
        <name>FAD</name>
        <dbReference type="ChEBI" id="CHEBI:57692"/>
    </cofactor>
</comment>
<evidence type="ECO:0000256" key="3">
    <source>
        <dbReference type="ARBA" id="ARBA00022548"/>
    </source>
</evidence>
<dbReference type="GO" id="GO:0004769">
    <property type="term" value="F:steroid Delta-isomerase activity"/>
    <property type="evidence" value="ECO:0007669"/>
    <property type="project" value="UniProtKB-EC"/>
</dbReference>
<keyword evidence="18" id="KW-1185">Reference proteome</keyword>
<dbReference type="InterPro" id="IPR038607">
    <property type="entry name" value="PhoD-like_sf"/>
</dbReference>
<dbReference type="EC" id="1.1.3.6" evidence="13"/>
<keyword evidence="3" id="KW-0153">Cholesterol metabolism</keyword>
<accession>A0A7X0U8F6</accession>
<evidence type="ECO:0000256" key="10">
    <source>
        <dbReference type="ARBA" id="ARBA00023235"/>
    </source>
</evidence>
<evidence type="ECO:0000256" key="15">
    <source>
        <dbReference type="ARBA" id="ARBA00049778"/>
    </source>
</evidence>
<dbReference type="InterPro" id="IPR007867">
    <property type="entry name" value="GMC_OxRtase_C"/>
</dbReference>
<evidence type="ECO:0000313" key="18">
    <source>
        <dbReference type="Proteomes" id="UP000575083"/>
    </source>
</evidence>
<sequence>MAPHSRWSEPIEAMLQLNASPCCDVLVVGSGYGGSFAARELAAPGVETWVVERGREYALGEFPEDIGHLPGHLRMQRGASGKALGNAQALLNVQNFEQVAVLTGSGLGGGSLVNAGVAFKPAASTFGHAPWPGVYRPGGARHGALLKALDEVVCALEAAPLERAAELPKFQALSRLGGALQAGSAQPVDLTISGTKRTNAHGVEMEACVRCGNCFTGCNVGAKGSLATNLIPAAHRRGARFFVGGHALRVEPLATSTRSANGRSLRWRVHFECSTGSRNTAPVEFTIDAHTVVVSAGSLGSTELLLRSAQVPHSERLGAAFSTNGDVVAMGWRQRRAVNAVSAPEADGTEPSRDVGPTISATLRVPLTVEGVPQEILLQDGAIPSALAQATSTLGHTLSTLHRYVQDTDARFPGTDDPLALPRDAARHAQLLLAMGQDASNGQILLRAPTGNDPAAPHGLELDVRWPAHDKTATAGHAAYYQAVHNALGRAHAAGGFDGGDYLPNPLWRPAPDGFSDIIAGSQLEKSVTVHPLGGCAMGDNGTQGAVDWRGAVFKGAGSEVHAGLHVLDGAIVPRALGVNPFVTISALSMLAARDIAGELAQPDQAPTAQPAAAQAARPQPRVEVATRAGADGKLRFRIHEHLLGGTEQGHLPDWARQLLNRHDPAQSPGAAMQPRAFIAAVEMEVDLQQWLAEPSTRWDASLSIYANPLPGWPSIHSEALKGEPLLRGAGQVSLLAFERASVVRRVWRWLLAFGAFQERRPGNLLRYLGPGWLKKLCALARAGWLHTNHRTLDYHFTLLPQGRAMDHPLEVVARGSKLLAYRPGARTLWEALTLLDFELRTKDEGTPWKLGLRVDLADLVSRLRLQIRESSSTPASMVGLAAFASLWLRALMQTHFWSLRGLDYGQYTPPALPPHPPLKTAGGAIVRPQEEVLKAARRSGAQQQIGLQLTVYRHPEGGRHVLFIHGLAHGSGVYATDTVDTSMAGHFLRAGYTVWLLDNRMSNRLRYARGAHTMDDIAHTDIPAAIDRVHAQAGGQAIDVFAHCVGAGAFAMSALQARFDTTKVRAAIIHAVHPWVVPSVSNRFSGALAALYRNLLTGRERISPLLPAQPDAADELLDRFAATLAWTEEERSLHEAHRESPGAGCAICNRMTAFYGREWVHANLDPRTHERLGELVGVAGVEVFRQLYFIVLRERLTNRDGENAYLLQDNFRQNWHFPTLFVHGLDNQVFDPRGAARSWNRLRRIFAGQPQEHVVRTFLRKGYGHMDFLFGKHAHRDIYPHLTRFLEQPAAFEDITDGCHIDPERPCPDGQSSDTDLADRDFTTPIRPLTGPMLQIEHGPKGQRRLVIWVEQYLDTTSTPIPPELRIGGAVCPAAWITQLPGVVESAPSPARPPTGQGYYWTCVLEESASLRFASLPPISLVLRSLPQGSGVAGDAHAVAESPPIALDLAARPWWQRFAADGQTHTCTSFLASSCRWPGLAFERSAIDALAGDMAQHIDHASAPVQALLLLGDQIYADATANIAETTEPDERGAQRYRESWGSPATRQLFARLPVWLVVDDHEFDDNLDGADRATADSVRGQRFLSGFLAATAYQSRFHRPGLPRLSVGPQVYRVERGLWHCFEVGGIPAFAADTRTERSPRTLGNWRHARIMHDEQMEAIEDWLTAHPKGPKLLCSGSVFALPENRFVAQPATCIAADNWLGYPASWRRLVRFIVKNEIEGLIFVAGDYHLSALVEIELSSQGKSVKALNLVCSAWNASLPFANAQPSDFSFDQPVRVPGSDADAAMVCTARFASDAQRQFSKVTVTCDPGNRGTAAVAMDVYGPGNVLAKELRAQLPVGG</sequence>
<dbReference type="PANTHER" id="PTHR47470:SF1">
    <property type="entry name" value="FAD-DEPENDENT OXIDOREDUCTASE 2 FAD BINDING DOMAIN-CONTAINING PROTEIN"/>
    <property type="match status" value="1"/>
</dbReference>
<evidence type="ECO:0000313" key="17">
    <source>
        <dbReference type="EMBL" id="MBB6558435.1"/>
    </source>
</evidence>
<dbReference type="Pfam" id="PF09423">
    <property type="entry name" value="PhoD"/>
    <property type="match status" value="1"/>
</dbReference>
<comment type="pathway">
    <text evidence="12">Steroid metabolism; cholesterol degradation.</text>
</comment>
<dbReference type="GO" id="GO:0016995">
    <property type="term" value="F:cholesterol oxidase activity"/>
    <property type="evidence" value="ECO:0007669"/>
    <property type="project" value="UniProtKB-EC"/>
</dbReference>
<dbReference type="GO" id="GO:0008203">
    <property type="term" value="P:cholesterol metabolic process"/>
    <property type="evidence" value="ECO:0007669"/>
    <property type="project" value="UniProtKB-KW"/>
</dbReference>
<evidence type="ECO:0000256" key="9">
    <source>
        <dbReference type="ARBA" id="ARBA00023221"/>
    </source>
</evidence>
<evidence type="ECO:0000256" key="12">
    <source>
        <dbReference type="ARBA" id="ARBA00049645"/>
    </source>
</evidence>